<evidence type="ECO:0000259" key="8">
    <source>
        <dbReference type="Pfam" id="PF01975"/>
    </source>
</evidence>
<dbReference type="InterPro" id="IPR030048">
    <property type="entry name" value="SurE"/>
</dbReference>
<reference evidence="9 10" key="1">
    <citation type="submission" date="2024-09" db="EMBL/GenBank/DDBJ databases">
        <authorList>
            <person name="Sun Q."/>
            <person name="Mori K."/>
        </authorList>
    </citation>
    <scope>NUCLEOTIDE SEQUENCE [LARGE SCALE GENOMIC DNA]</scope>
    <source>
        <strain evidence="9 10">JCM 15389</strain>
    </source>
</reference>
<accession>A0ABV6C1X3</accession>
<dbReference type="InterPro" id="IPR036523">
    <property type="entry name" value="SurE-like_sf"/>
</dbReference>
<evidence type="ECO:0000256" key="7">
    <source>
        <dbReference type="ARBA" id="ARBA00022801"/>
    </source>
</evidence>
<dbReference type="PANTHER" id="PTHR30457:SF12">
    <property type="entry name" value="5'_3'-NUCLEOTIDASE SURE"/>
    <property type="match status" value="1"/>
</dbReference>
<comment type="catalytic activity">
    <reaction evidence="1">
        <text>a ribonucleoside 5'-phosphate + H2O = a ribonucleoside + phosphate</text>
        <dbReference type="Rhea" id="RHEA:12484"/>
        <dbReference type="ChEBI" id="CHEBI:15377"/>
        <dbReference type="ChEBI" id="CHEBI:18254"/>
        <dbReference type="ChEBI" id="CHEBI:43474"/>
        <dbReference type="ChEBI" id="CHEBI:58043"/>
        <dbReference type="EC" id="3.1.3.5"/>
    </reaction>
</comment>
<dbReference type="Gene3D" id="3.40.1210.10">
    <property type="entry name" value="Survival protein SurE-like phosphatase/nucleotidase"/>
    <property type="match status" value="1"/>
</dbReference>
<evidence type="ECO:0000256" key="4">
    <source>
        <dbReference type="ARBA" id="ARBA00022490"/>
    </source>
</evidence>
<proteinExistence type="inferred from homology"/>
<gene>
    <name evidence="9" type="primary">surE</name>
    <name evidence="9" type="ORF">ACFFRE_05965</name>
</gene>
<evidence type="ECO:0000256" key="5">
    <source>
        <dbReference type="ARBA" id="ARBA00022723"/>
    </source>
</evidence>
<dbReference type="PANTHER" id="PTHR30457">
    <property type="entry name" value="5'-NUCLEOTIDASE SURE"/>
    <property type="match status" value="1"/>
</dbReference>
<evidence type="ECO:0000256" key="1">
    <source>
        <dbReference type="ARBA" id="ARBA00000815"/>
    </source>
</evidence>
<evidence type="ECO:0000256" key="2">
    <source>
        <dbReference type="ARBA" id="ARBA00011062"/>
    </source>
</evidence>
<evidence type="ECO:0000256" key="6">
    <source>
        <dbReference type="ARBA" id="ARBA00022741"/>
    </source>
</evidence>
<keyword evidence="7 9" id="KW-0378">Hydrolase</keyword>
<name>A0ABV6C1X3_9ACTN</name>
<keyword evidence="10" id="KW-1185">Reference proteome</keyword>
<dbReference type="InterPro" id="IPR002828">
    <property type="entry name" value="SurE-like_Pase/nucleotidase"/>
</dbReference>
<evidence type="ECO:0000256" key="3">
    <source>
        <dbReference type="ARBA" id="ARBA00012643"/>
    </source>
</evidence>
<feature type="domain" description="Survival protein SurE-like phosphatase/nucleotidase" evidence="8">
    <location>
        <begin position="3"/>
        <end position="189"/>
    </location>
</feature>
<dbReference type="Proteomes" id="UP001589788">
    <property type="component" value="Unassembled WGS sequence"/>
</dbReference>
<comment type="caution">
    <text evidence="9">The sequence shown here is derived from an EMBL/GenBank/DDBJ whole genome shotgun (WGS) entry which is preliminary data.</text>
</comment>
<organism evidence="9 10">
    <name type="scientific">Aciditerrimonas ferrireducens</name>
    <dbReference type="NCBI Taxonomy" id="667306"/>
    <lineage>
        <taxon>Bacteria</taxon>
        <taxon>Bacillati</taxon>
        <taxon>Actinomycetota</taxon>
        <taxon>Acidimicrobiia</taxon>
        <taxon>Acidimicrobiales</taxon>
        <taxon>Acidimicrobiaceae</taxon>
        <taxon>Aciditerrimonas</taxon>
    </lineage>
</organism>
<comment type="similarity">
    <text evidence="2">Belongs to the SurE nucleotidase family.</text>
</comment>
<dbReference type="RefSeq" id="WP_248105539.1">
    <property type="nucleotide sequence ID" value="NZ_JAKHEX010000003.1"/>
</dbReference>
<dbReference type="SUPFAM" id="SSF64167">
    <property type="entry name" value="SurE-like"/>
    <property type="match status" value="1"/>
</dbReference>
<dbReference type="EC" id="3.1.3.5" evidence="3"/>
<sequence>MRVLVTNDDGVDAPGIAALATAVHRSGADTVVVAPLENASGAGAAVGPVHGRGSIAYERRRLRGLEELPAFGVDGPPALAVILACVGAFGPRPDLVLSGVNHGVNVGRSVLHSGTVGAALTAAHFGLRALAVSLRFGPPPEPWETATTLAVAAMPDLAAAPAGTVWSLNVPDVPLTQLAGVRRARLGRAATIRAATHDGACGPEAADPGWLPEGDGTLRLDLVRPATPGQPSGSADADSDAAVVAANLAALTPLVGVREATDDTTEEFLGRALVTLQSACPRPPIGPQADLPAT</sequence>
<keyword evidence="4" id="KW-0963">Cytoplasm</keyword>
<keyword evidence="6" id="KW-0547">Nucleotide-binding</keyword>
<evidence type="ECO:0000313" key="10">
    <source>
        <dbReference type="Proteomes" id="UP001589788"/>
    </source>
</evidence>
<dbReference type="Pfam" id="PF01975">
    <property type="entry name" value="SurE"/>
    <property type="match status" value="1"/>
</dbReference>
<keyword evidence="5" id="KW-0479">Metal-binding</keyword>
<dbReference type="GO" id="GO:0008253">
    <property type="term" value="F:5'-nucleotidase activity"/>
    <property type="evidence" value="ECO:0007669"/>
    <property type="project" value="UniProtKB-EC"/>
</dbReference>
<protein>
    <recommendedName>
        <fullName evidence="3">5'-nucleotidase</fullName>
        <ecNumber evidence="3">3.1.3.5</ecNumber>
    </recommendedName>
</protein>
<dbReference type="EMBL" id="JBHLYQ010000043">
    <property type="protein sequence ID" value="MFC0081690.1"/>
    <property type="molecule type" value="Genomic_DNA"/>
</dbReference>
<evidence type="ECO:0000313" key="9">
    <source>
        <dbReference type="EMBL" id="MFC0081690.1"/>
    </source>
</evidence>